<evidence type="ECO:0000256" key="4">
    <source>
        <dbReference type="ARBA" id="ARBA00022786"/>
    </source>
</evidence>
<protein>
    <recommendedName>
        <fullName evidence="3">ubiquitinyl hydrolase 1</fullName>
        <ecNumber evidence="3">3.4.19.12</ecNumber>
    </recommendedName>
</protein>
<dbReference type="InterPro" id="IPR050704">
    <property type="entry name" value="Peptidase_C85-like"/>
</dbReference>
<keyword evidence="4" id="KW-0833">Ubl conjugation pathway</keyword>
<dbReference type="AlphaFoldDB" id="A0A565CHF0"/>
<dbReference type="PANTHER" id="PTHR12419">
    <property type="entry name" value="OTU DOMAIN CONTAINING PROTEIN"/>
    <property type="match status" value="1"/>
</dbReference>
<dbReference type="InterPro" id="IPR003323">
    <property type="entry name" value="OTU_dom"/>
</dbReference>
<evidence type="ECO:0000256" key="5">
    <source>
        <dbReference type="ARBA" id="ARBA00022801"/>
    </source>
</evidence>
<evidence type="ECO:0000256" key="3">
    <source>
        <dbReference type="ARBA" id="ARBA00012759"/>
    </source>
</evidence>
<dbReference type="GO" id="GO:0016579">
    <property type="term" value="P:protein deubiquitination"/>
    <property type="evidence" value="ECO:0007669"/>
    <property type="project" value="TreeGrafter"/>
</dbReference>
<comment type="similarity">
    <text evidence="2">Belongs to the peptidase C85 family.</text>
</comment>
<proteinExistence type="inferred from homology"/>
<dbReference type="OrthoDB" id="415023at2759"/>
<comment type="caution">
    <text evidence="8">The sequence shown here is derived from an EMBL/GenBank/DDBJ whole genome shotgun (WGS) entry which is preliminary data.</text>
</comment>
<evidence type="ECO:0000256" key="6">
    <source>
        <dbReference type="SAM" id="MobiDB-lite"/>
    </source>
</evidence>
<evidence type="ECO:0000256" key="1">
    <source>
        <dbReference type="ARBA" id="ARBA00000707"/>
    </source>
</evidence>
<dbReference type="PROSITE" id="PS50802">
    <property type="entry name" value="OTU"/>
    <property type="match status" value="1"/>
</dbReference>
<evidence type="ECO:0000313" key="8">
    <source>
        <dbReference type="EMBL" id="VVB13160.1"/>
    </source>
</evidence>
<evidence type="ECO:0000313" key="9">
    <source>
        <dbReference type="Proteomes" id="UP000489600"/>
    </source>
</evidence>
<feature type="region of interest" description="Disordered" evidence="6">
    <location>
        <begin position="155"/>
        <end position="174"/>
    </location>
</feature>
<name>A0A565CHF0_9BRAS</name>
<sequence length="375" mass="43242">MGYEPDPDAVRWGLHDLEVCTLTNAGSCTSVTRYEPGVVTQGYVREGYNQPLTGYVDNDAVIAQFYQDELSRVARAEESGFNNPSPTSVVTQEWSHPHQGGLFKELVYTIHHLEPVLNFRVYRYELYLPFAGQENQGEVIDISRESEHNGAMEEKNVGRIGTQGEQSYPSRDDDSVCSVEIEEESWSLDSEVGKRLNQMIPVAHVPKINGELPSEDEQISDHERLFQRLQLYGLVENKIEGDGNCQFRSLSDQLYRSPEHHNFVREQVVNQLAYNREMYEGYVPMAYNDYLKTMKRNGEWGDHVTLQAAADWYGVRMFVITSFKDTCYIEILPHLQKSNRLICLSFWAEVHYNSIYPEGELPIPEGKKKKKYWVF</sequence>
<gene>
    <name evidence="8" type="ORF">ANE_LOCUS23604</name>
</gene>
<comment type="catalytic activity">
    <reaction evidence="1">
        <text>Thiol-dependent hydrolysis of ester, thioester, amide, peptide and isopeptide bonds formed by the C-terminal Gly of ubiquitin (a 76-residue protein attached to proteins as an intracellular targeting signal).</text>
        <dbReference type="EC" id="3.4.19.12"/>
    </reaction>
</comment>
<dbReference type="Gene3D" id="3.90.70.80">
    <property type="match status" value="1"/>
</dbReference>
<accession>A0A565CHF0</accession>
<evidence type="ECO:0000256" key="2">
    <source>
        <dbReference type="ARBA" id="ARBA00010407"/>
    </source>
</evidence>
<evidence type="ECO:0000259" key="7">
    <source>
        <dbReference type="PROSITE" id="PS50802"/>
    </source>
</evidence>
<dbReference type="SUPFAM" id="SSF54001">
    <property type="entry name" value="Cysteine proteinases"/>
    <property type="match status" value="1"/>
</dbReference>
<dbReference type="CDD" id="cd22751">
    <property type="entry name" value="OTU_plant_OTU9-like"/>
    <property type="match status" value="1"/>
</dbReference>
<dbReference type="EMBL" id="CABITT030000008">
    <property type="protein sequence ID" value="VVB13160.1"/>
    <property type="molecule type" value="Genomic_DNA"/>
</dbReference>
<dbReference type="GO" id="GO:0004843">
    <property type="term" value="F:cysteine-type deubiquitinase activity"/>
    <property type="evidence" value="ECO:0007669"/>
    <property type="project" value="UniProtKB-EC"/>
</dbReference>
<keyword evidence="9" id="KW-1185">Reference proteome</keyword>
<dbReference type="EC" id="3.4.19.12" evidence="3"/>
<dbReference type="InterPro" id="IPR038765">
    <property type="entry name" value="Papain-like_cys_pep_sf"/>
</dbReference>
<feature type="domain" description="OTU" evidence="7">
    <location>
        <begin position="234"/>
        <end position="358"/>
    </location>
</feature>
<dbReference type="PANTHER" id="PTHR12419:SF111">
    <property type="entry name" value="OVARIAN TUMOR DOMAIN-CONTAINING DEUBIQUITINATING ENZYME 9"/>
    <property type="match status" value="1"/>
</dbReference>
<keyword evidence="5" id="KW-0378">Hydrolase</keyword>
<dbReference type="Pfam" id="PF02338">
    <property type="entry name" value="OTU"/>
    <property type="match status" value="1"/>
</dbReference>
<dbReference type="Proteomes" id="UP000489600">
    <property type="component" value="Unassembled WGS sequence"/>
</dbReference>
<organism evidence="8 9">
    <name type="scientific">Arabis nemorensis</name>
    <dbReference type="NCBI Taxonomy" id="586526"/>
    <lineage>
        <taxon>Eukaryota</taxon>
        <taxon>Viridiplantae</taxon>
        <taxon>Streptophyta</taxon>
        <taxon>Embryophyta</taxon>
        <taxon>Tracheophyta</taxon>
        <taxon>Spermatophyta</taxon>
        <taxon>Magnoliopsida</taxon>
        <taxon>eudicotyledons</taxon>
        <taxon>Gunneridae</taxon>
        <taxon>Pentapetalae</taxon>
        <taxon>rosids</taxon>
        <taxon>malvids</taxon>
        <taxon>Brassicales</taxon>
        <taxon>Brassicaceae</taxon>
        <taxon>Arabideae</taxon>
        <taxon>Arabis</taxon>
    </lineage>
</organism>
<reference evidence="8" key="1">
    <citation type="submission" date="2019-07" db="EMBL/GenBank/DDBJ databases">
        <authorList>
            <person name="Dittberner H."/>
        </authorList>
    </citation>
    <scope>NUCLEOTIDE SEQUENCE [LARGE SCALE GENOMIC DNA]</scope>
</reference>
<dbReference type="FunFam" id="3.90.70.80:FF:000001">
    <property type="entry name" value="OTU domain-containing protein"/>
    <property type="match status" value="1"/>
</dbReference>